<protein>
    <submittedName>
        <fullName evidence="2">Uncharacterized protein</fullName>
    </submittedName>
</protein>
<gene>
    <name evidence="2" type="ORF">ACFOMH_07935</name>
</gene>
<feature type="chain" id="PRO_5045141008" evidence="1">
    <location>
        <begin position="27"/>
        <end position="101"/>
    </location>
</feature>
<proteinExistence type="predicted"/>
<evidence type="ECO:0000256" key="1">
    <source>
        <dbReference type="SAM" id="SignalP"/>
    </source>
</evidence>
<dbReference type="RefSeq" id="WP_377743744.1">
    <property type="nucleotide sequence ID" value="NZ_JBHRXJ010000004.1"/>
</dbReference>
<reference evidence="3" key="1">
    <citation type="journal article" date="2019" name="Int. J. Syst. Evol. Microbiol.">
        <title>The Global Catalogue of Microorganisms (GCM) 10K type strain sequencing project: providing services to taxonomists for standard genome sequencing and annotation.</title>
        <authorList>
            <consortium name="The Broad Institute Genomics Platform"/>
            <consortium name="The Broad Institute Genome Sequencing Center for Infectious Disease"/>
            <person name="Wu L."/>
            <person name="Ma J."/>
        </authorList>
    </citation>
    <scope>NUCLEOTIDE SEQUENCE [LARGE SCALE GENOMIC DNA]</scope>
    <source>
        <strain evidence="3">KCTC 42899</strain>
    </source>
</reference>
<sequence>MRIKPTLNMAALSTATTLLTASALHAQDEVSDEVIAFWAKHAMPLKEFVAQGYGMSKPGDASSPEWCAYQPITISLLYADSPTCERLLTRIEAIGRTPPGN</sequence>
<keyword evidence="1" id="KW-0732">Signal</keyword>
<evidence type="ECO:0000313" key="3">
    <source>
        <dbReference type="Proteomes" id="UP001595721"/>
    </source>
</evidence>
<comment type="caution">
    <text evidence="2">The sequence shown here is derived from an EMBL/GenBank/DDBJ whole genome shotgun (WGS) entry which is preliminary data.</text>
</comment>
<dbReference type="EMBL" id="JBHRXJ010000004">
    <property type="protein sequence ID" value="MFC3528106.1"/>
    <property type="molecule type" value="Genomic_DNA"/>
</dbReference>
<dbReference type="Proteomes" id="UP001595721">
    <property type="component" value="Unassembled WGS sequence"/>
</dbReference>
<name>A0ABV7R7A3_9RHOB</name>
<organism evidence="2 3">
    <name type="scientific">Paracoccus mangrovi</name>
    <dbReference type="NCBI Taxonomy" id="1715645"/>
    <lineage>
        <taxon>Bacteria</taxon>
        <taxon>Pseudomonadati</taxon>
        <taxon>Pseudomonadota</taxon>
        <taxon>Alphaproteobacteria</taxon>
        <taxon>Rhodobacterales</taxon>
        <taxon>Paracoccaceae</taxon>
        <taxon>Paracoccus</taxon>
    </lineage>
</organism>
<evidence type="ECO:0000313" key="2">
    <source>
        <dbReference type="EMBL" id="MFC3528106.1"/>
    </source>
</evidence>
<accession>A0ABV7R7A3</accession>
<keyword evidence="3" id="KW-1185">Reference proteome</keyword>
<feature type="signal peptide" evidence="1">
    <location>
        <begin position="1"/>
        <end position="26"/>
    </location>
</feature>